<dbReference type="GO" id="GO:0046210">
    <property type="term" value="P:nitric oxide catabolic process"/>
    <property type="evidence" value="ECO:0007669"/>
    <property type="project" value="TreeGrafter"/>
</dbReference>
<comment type="similarity">
    <text evidence="1">In the C-terminal section; belongs to the flavoprotein pyridine nucleotide cytochrome reductase family.</text>
</comment>
<dbReference type="GO" id="GO:0019825">
    <property type="term" value="F:oxygen binding"/>
    <property type="evidence" value="ECO:0007669"/>
    <property type="project" value="InterPro"/>
</dbReference>
<dbReference type="GO" id="GO:0020037">
    <property type="term" value="F:heme binding"/>
    <property type="evidence" value="ECO:0007669"/>
    <property type="project" value="InterPro"/>
</dbReference>
<evidence type="ECO:0000256" key="3">
    <source>
        <dbReference type="ARBA" id="ARBA00022621"/>
    </source>
</evidence>
<dbReference type="AlphaFoldDB" id="A0A3S0XQD4"/>
<keyword evidence="3 6" id="KW-0561">Oxygen transport</keyword>
<dbReference type="PROSITE" id="PS01033">
    <property type="entry name" value="GLOBIN"/>
    <property type="match status" value="1"/>
</dbReference>
<comment type="caution">
    <text evidence="8">The sequence shown here is derived from an EMBL/GenBank/DDBJ whole genome shotgun (WGS) entry which is preliminary data.</text>
</comment>
<evidence type="ECO:0000313" key="9">
    <source>
        <dbReference type="Proteomes" id="UP000268857"/>
    </source>
</evidence>
<dbReference type="Gene3D" id="1.10.490.10">
    <property type="entry name" value="Globins"/>
    <property type="match status" value="1"/>
</dbReference>
<keyword evidence="5" id="KW-0408">Iron</keyword>
<feature type="domain" description="Globin" evidence="7">
    <location>
        <begin position="1"/>
        <end position="138"/>
    </location>
</feature>
<evidence type="ECO:0000256" key="2">
    <source>
        <dbReference type="ARBA" id="ARBA00022617"/>
    </source>
</evidence>
<dbReference type="GO" id="GO:0046872">
    <property type="term" value="F:metal ion binding"/>
    <property type="evidence" value="ECO:0007669"/>
    <property type="project" value="UniProtKB-KW"/>
</dbReference>
<dbReference type="RefSeq" id="WP_016876692.1">
    <property type="nucleotide sequence ID" value="NZ_AJLN01000149.1"/>
</dbReference>
<keyword evidence="9" id="KW-1185">Reference proteome</keyword>
<accession>A0A3S0XQD4</accession>
<evidence type="ECO:0000256" key="5">
    <source>
        <dbReference type="ARBA" id="ARBA00023004"/>
    </source>
</evidence>
<name>A0A3S0XQD4_CHLFR</name>
<dbReference type="GO" id="GO:0005344">
    <property type="term" value="F:oxygen carrier activity"/>
    <property type="evidence" value="ECO:0007669"/>
    <property type="project" value="UniProtKB-KW"/>
</dbReference>
<keyword evidence="4" id="KW-0479">Metal-binding</keyword>
<dbReference type="InterPro" id="IPR000971">
    <property type="entry name" value="Globin"/>
</dbReference>
<dbReference type="SUPFAM" id="SSF46458">
    <property type="entry name" value="Globin-like"/>
    <property type="match status" value="1"/>
</dbReference>
<protein>
    <recommendedName>
        <fullName evidence="7">Globin domain-containing protein</fullName>
    </recommendedName>
</protein>
<dbReference type="CDD" id="cd08922">
    <property type="entry name" value="FHb-globin"/>
    <property type="match status" value="1"/>
</dbReference>
<dbReference type="STRING" id="211165.GCA_000317285_06458"/>
<keyword evidence="6" id="KW-0813">Transport</keyword>
<evidence type="ECO:0000256" key="1">
    <source>
        <dbReference type="ARBA" id="ARBA00006401"/>
    </source>
</evidence>
<dbReference type="GO" id="GO:0071949">
    <property type="term" value="F:FAD binding"/>
    <property type="evidence" value="ECO:0007669"/>
    <property type="project" value="TreeGrafter"/>
</dbReference>
<dbReference type="GO" id="GO:0008941">
    <property type="term" value="F:nitric oxide dioxygenase NAD(P)H activity"/>
    <property type="evidence" value="ECO:0007669"/>
    <property type="project" value="TreeGrafter"/>
</dbReference>
<dbReference type="Pfam" id="PF00042">
    <property type="entry name" value="Globin"/>
    <property type="match status" value="1"/>
</dbReference>
<evidence type="ECO:0000313" key="8">
    <source>
        <dbReference type="EMBL" id="RUR75322.1"/>
    </source>
</evidence>
<dbReference type="FunFam" id="1.10.490.10:FF:000003">
    <property type="entry name" value="Flavohemoprotein"/>
    <property type="match status" value="1"/>
</dbReference>
<sequence>MLSQKSIDIVKSTAPILKQNGLQITNKMYEIMFSNHPEVKEKFDMSAQADGSQPARLASAIYNYASKIDDLSALKPMVERIANRHVQTHVLPEEYSIVGSSLLQAMQDILGEVITDEVMAAWTEAYQALSDIFIAREHDIYQEQKSVIAP</sequence>
<dbReference type="PANTHER" id="PTHR43396:SF3">
    <property type="entry name" value="FLAVOHEMOPROTEIN"/>
    <property type="match status" value="1"/>
</dbReference>
<proteinExistence type="inferred from homology"/>
<dbReference type="EMBL" id="RSCJ01000025">
    <property type="protein sequence ID" value="RUR75322.1"/>
    <property type="molecule type" value="Genomic_DNA"/>
</dbReference>
<dbReference type="OrthoDB" id="510157at2"/>
<dbReference type="GO" id="GO:0071500">
    <property type="term" value="P:cellular response to nitrosative stress"/>
    <property type="evidence" value="ECO:0007669"/>
    <property type="project" value="TreeGrafter"/>
</dbReference>
<keyword evidence="2 6" id="KW-0349">Heme</keyword>
<dbReference type="Proteomes" id="UP000268857">
    <property type="component" value="Unassembled WGS sequence"/>
</dbReference>
<evidence type="ECO:0000259" key="7">
    <source>
        <dbReference type="PROSITE" id="PS01033"/>
    </source>
</evidence>
<dbReference type="InterPro" id="IPR009050">
    <property type="entry name" value="Globin-like_sf"/>
</dbReference>
<evidence type="ECO:0000256" key="4">
    <source>
        <dbReference type="ARBA" id="ARBA00022723"/>
    </source>
</evidence>
<dbReference type="InterPro" id="IPR012292">
    <property type="entry name" value="Globin/Proto"/>
</dbReference>
<reference evidence="8 9" key="1">
    <citation type="journal article" date="2019" name="Genome Biol. Evol.">
        <title>Day and night: Metabolic profiles and evolutionary relationships of six axenic non-marine cyanobacteria.</title>
        <authorList>
            <person name="Will S.E."/>
            <person name="Henke P."/>
            <person name="Boedeker C."/>
            <person name="Huang S."/>
            <person name="Brinkmann H."/>
            <person name="Rohde M."/>
            <person name="Jarek M."/>
            <person name="Friedl T."/>
            <person name="Seufert S."/>
            <person name="Schumacher M."/>
            <person name="Overmann J."/>
            <person name="Neumann-Schaal M."/>
            <person name="Petersen J."/>
        </authorList>
    </citation>
    <scope>NUCLEOTIDE SEQUENCE [LARGE SCALE GENOMIC DNA]</scope>
    <source>
        <strain evidence="8 9">PCC 6912</strain>
    </source>
</reference>
<organism evidence="8 9">
    <name type="scientific">Chlorogloeopsis fritschii PCC 6912</name>
    <dbReference type="NCBI Taxonomy" id="211165"/>
    <lineage>
        <taxon>Bacteria</taxon>
        <taxon>Bacillati</taxon>
        <taxon>Cyanobacteriota</taxon>
        <taxon>Cyanophyceae</taxon>
        <taxon>Nostocales</taxon>
        <taxon>Chlorogloeopsidaceae</taxon>
        <taxon>Chlorogloeopsis</taxon>
    </lineage>
</organism>
<dbReference type="PANTHER" id="PTHR43396">
    <property type="entry name" value="FLAVOHEMOPROTEIN"/>
    <property type="match status" value="1"/>
</dbReference>
<comment type="similarity">
    <text evidence="6">Belongs to the globin family.</text>
</comment>
<gene>
    <name evidence="8" type="ORF">PCC6912_48590</name>
</gene>
<evidence type="ECO:0000256" key="6">
    <source>
        <dbReference type="RuleBase" id="RU000356"/>
    </source>
</evidence>